<accession>A0A6B0UDV7</accession>
<organism evidence="2">
    <name type="scientific">Ixodes ricinus</name>
    <name type="common">Common tick</name>
    <name type="synonym">Acarus ricinus</name>
    <dbReference type="NCBI Taxonomy" id="34613"/>
    <lineage>
        <taxon>Eukaryota</taxon>
        <taxon>Metazoa</taxon>
        <taxon>Ecdysozoa</taxon>
        <taxon>Arthropoda</taxon>
        <taxon>Chelicerata</taxon>
        <taxon>Arachnida</taxon>
        <taxon>Acari</taxon>
        <taxon>Parasitiformes</taxon>
        <taxon>Ixodida</taxon>
        <taxon>Ixodoidea</taxon>
        <taxon>Ixodidae</taxon>
        <taxon>Ixodinae</taxon>
        <taxon>Ixodes</taxon>
    </lineage>
</organism>
<evidence type="ECO:0000313" key="2">
    <source>
        <dbReference type="EMBL" id="MXU87524.1"/>
    </source>
</evidence>
<dbReference type="EMBL" id="GIFC01005441">
    <property type="protein sequence ID" value="MXU87524.1"/>
    <property type="molecule type" value="Transcribed_RNA"/>
</dbReference>
<dbReference type="AlphaFoldDB" id="A0A6B0UDV7"/>
<sequence>MAAMLLAVAAGTHAQSRRRNEKASDLYRGFPKFPAVVALYVLQRVHCRRPRTRGHKKSCRAAPNAPRTTPLGVMTETSLPSTAAWTPPCCPLFSLQS</sequence>
<proteinExistence type="predicted"/>
<protein>
    <submittedName>
        <fullName evidence="2">Putative secreted protein</fullName>
    </submittedName>
</protein>
<name>A0A6B0UDV7_IXORI</name>
<feature type="region of interest" description="Disordered" evidence="1">
    <location>
        <begin position="52"/>
        <end position="74"/>
    </location>
</feature>
<reference evidence="2" key="1">
    <citation type="submission" date="2019-12" db="EMBL/GenBank/DDBJ databases">
        <title>An insight into the sialome of adult female Ixodes ricinus ticks feeding for 6 days.</title>
        <authorList>
            <person name="Perner J."/>
            <person name="Ribeiro J.M.C."/>
        </authorList>
    </citation>
    <scope>NUCLEOTIDE SEQUENCE</scope>
    <source>
        <strain evidence="2">Semi-engorged</strain>
        <tissue evidence="2">Salivary glands</tissue>
    </source>
</reference>
<evidence type="ECO:0000256" key="1">
    <source>
        <dbReference type="SAM" id="MobiDB-lite"/>
    </source>
</evidence>